<organism evidence="2 3">
    <name type="scientific">Hymenoscyphus fraxineus</name>
    <dbReference type="NCBI Taxonomy" id="746836"/>
    <lineage>
        <taxon>Eukaryota</taxon>
        <taxon>Fungi</taxon>
        <taxon>Dikarya</taxon>
        <taxon>Ascomycota</taxon>
        <taxon>Pezizomycotina</taxon>
        <taxon>Leotiomycetes</taxon>
        <taxon>Helotiales</taxon>
        <taxon>Helotiaceae</taxon>
        <taxon>Hymenoscyphus</taxon>
    </lineage>
</organism>
<reference evidence="2" key="1">
    <citation type="submission" date="2021-07" db="EMBL/GenBank/DDBJ databases">
        <authorList>
            <person name="Durling M."/>
        </authorList>
    </citation>
    <scope>NUCLEOTIDE SEQUENCE</scope>
</reference>
<evidence type="ECO:0000313" key="2">
    <source>
        <dbReference type="EMBL" id="CAG8949815.1"/>
    </source>
</evidence>
<comment type="caution">
    <text evidence="2">The sequence shown here is derived from an EMBL/GenBank/DDBJ whole genome shotgun (WGS) entry which is preliminary data.</text>
</comment>
<feature type="region of interest" description="Disordered" evidence="1">
    <location>
        <begin position="1"/>
        <end position="56"/>
    </location>
</feature>
<sequence length="144" mass="16834">MRGRGRPGLWRWRRRQKQRQASVSSGGYYRSLWTGHFNEEDQDQDQQQDPDQQQDQDKLLYQKNPERTQKIPGMAPIPLRSRFEAIQYTSQILGVSHSKGSGQPLATWAATVARKAPDEANLKPFPMQMFVCIRRFRSLQYLII</sequence>
<protein>
    <submittedName>
        <fullName evidence="2">Uncharacterized protein</fullName>
    </submittedName>
</protein>
<evidence type="ECO:0000256" key="1">
    <source>
        <dbReference type="SAM" id="MobiDB-lite"/>
    </source>
</evidence>
<feature type="compositionally biased region" description="Basic residues" evidence="1">
    <location>
        <begin position="1"/>
        <end position="18"/>
    </location>
</feature>
<evidence type="ECO:0000313" key="3">
    <source>
        <dbReference type="Proteomes" id="UP000696280"/>
    </source>
</evidence>
<feature type="compositionally biased region" description="Acidic residues" evidence="1">
    <location>
        <begin position="40"/>
        <end position="54"/>
    </location>
</feature>
<name>A0A9N9KPM5_9HELO</name>
<accession>A0A9N9KPM5</accession>
<dbReference type="Proteomes" id="UP000696280">
    <property type="component" value="Unassembled WGS sequence"/>
</dbReference>
<dbReference type="AlphaFoldDB" id="A0A9N9KPM5"/>
<gene>
    <name evidence="2" type="ORF">HYFRA_00004139</name>
</gene>
<dbReference type="EMBL" id="CAJVRL010000025">
    <property type="protein sequence ID" value="CAG8949815.1"/>
    <property type="molecule type" value="Genomic_DNA"/>
</dbReference>
<keyword evidence="3" id="KW-1185">Reference proteome</keyword>
<proteinExistence type="predicted"/>